<keyword evidence="3" id="KW-1185">Reference proteome</keyword>
<name>A0A1V6NQM8_PENPO</name>
<sequence>MSKPDADFDMAKALADLAKGEMTASALEDHLSTIESKVDELLASFEKQGTAAAEATSVDETAPSQLGTDQDQKAEPSNSPPK</sequence>
<organism evidence="2 3">
    <name type="scientific">Penicillium polonicum</name>
    <dbReference type="NCBI Taxonomy" id="60169"/>
    <lineage>
        <taxon>Eukaryota</taxon>
        <taxon>Fungi</taxon>
        <taxon>Dikarya</taxon>
        <taxon>Ascomycota</taxon>
        <taxon>Pezizomycotina</taxon>
        <taxon>Eurotiomycetes</taxon>
        <taxon>Eurotiomycetidae</taxon>
        <taxon>Eurotiales</taxon>
        <taxon>Aspergillaceae</taxon>
        <taxon>Penicillium</taxon>
    </lineage>
</organism>
<reference evidence="3" key="1">
    <citation type="journal article" date="2017" name="Nat. Microbiol.">
        <title>Global analysis of biosynthetic gene clusters reveals vast potential of secondary metabolite production in Penicillium species.</title>
        <authorList>
            <person name="Nielsen J.C."/>
            <person name="Grijseels S."/>
            <person name="Prigent S."/>
            <person name="Ji B."/>
            <person name="Dainat J."/>
            <person name="Nielsen K.F."/>
            <person name="Frisvad J.C."/>
            <person name="Workman M."/>
            <person name="Nielsen J."/>
        </authorList>
    </citation>
    <scope>NUCLEOTIDE SEQUENCE [LARGE SCALE GENOMIC DNA]</scope>
    <source>
        <strain evidence="3">IBT 4502</strain>
    </source>
</reference>
<evidence type="ECO:0000313" key="2">
    <source>
        <dbReference type="EMBL" id="OQD67035.1"/>
    </source>
</evidence>
<proteinExistence type="predicted"/>
<gene>
    <name evidence="2" type="ORF">PENPOL_c004G03246</name>
</gene>
<feature type="compositionally biased region" description="Polar residues" evidence="1">
    <location>
        <begin position="58"/>
        <end position="69"/>
    </location>
</feature>
<evidence type="ECO:0000313" key="3">
    <source>
        <dbReference type="Proteomes" id="UP000191408"/>
    </source>
</evidence>
<evidence type="ECO:0000256" key="1">
    <source>
        <dbReference type="SAM" id="MobiDB-lite"/>
    </source>
</evidence>
<dbReference type="EMBL" id="MDYM01000004">
    <property type="protein sequence ID" value="OQD67035.1"/>
    <property type="molecule type" value="Genomic_DNA"/>
</dbReference>
<accession>A0A1V6NQM8</accession>
<dbReference type="OrthoDB" id="5398685at2759"/>
<dbReference type="Proteomes" id="UP000191408">
    <property type="component" value="Unassembled WGS sequence"/>
</dbReference>
<feature type="region of interest" description="Disordered" evidence="1">
    <location>
        <begin position="48"/>
        <end position="82"/>
    </location>
</feature>
<comment type="caution">
    <text evidence="2">The sequence shown here is derived from an EMBL/GenBank/DDBJ whole genome shotgun (WGS) entry which is preliminary data.</text>
</comment>
<dbReference type="AlphaFoldDB" id="A0A1V6NQM8"/>
<protein>
    <submittedName>
        <fullName evidence="2">Uncharacterized protein</fullName>
    </submittedName>
</protein>